<dbReference type="GO" id="GO:0000976">
    <property type="term" value="F:transcription cis-regulatory region binding"/>
    <property type="evidence" value="ECO:0007669"/>
    <property type="project" value="TreeGrafter"/>
</dbReference>
<dbReference type="SUPFAM" id="SSF47413">
    <property type="entry name" value="lambda repressor-like DNA-binding domains"/>
    <property type="match status" value="1"/>
</dbReference>
<dbReference type="Gene3D" id="3.40.50.2300">
    <property type="match status" value="2"/>
</dbReference>
<dbReference type="InterPro" id="IPR028082">
    <property type="entry name" value="Peripla_BP_I"/>
</dbReference>
<dbReference type="PANTHER" id="PTHR30146:SF109">
    <property type="entry name" value="HTH-TYPE TRANSCRIPTIONAL REGULATOR GALS"/>
    <property type="match status" value="1"/>
</dbReference>
<dbReference type="PANTHER" id="PTHR30146">
    <property type="entry name" value="LACI-RELATED TRANSCRIPTIONAL REPRESSOR"/>
    <property type="match status" value="1"/>
</dbReference>
<dbReference type="GO" id="GO:0003700">
    <property type="term" value="F:DNA-binding transcription factor activity"/>
    <property type="evidence" value="ECO:0007669"/>
    <property type="project" value="TreeGrafter"/>
</dbReference>
<keyword evidence="2" id="KW-0238">DNA-binding</keyword>
<dbReference type="InterPro" id="IPR000843">
    <property type="entry name" value="HTH_LacI"/>
</dbReference>
<keyword evidence="1" id="KW-0805">Transcription regulation</keyword>
<proteinExistence type="predicted"/>
<feature type="domain" description="HTH lacI-type" evidence="4">
    <location>
        <begin position="4"/>
        <end position="58"/>
    </location>
</feature>
<dbReference type="InterPro" id="IPR046335">
    <property type="entry name" value="LacI/GalR-like_sensor"/>
</dbReference>
<comment type="caution">
    <text evidence="5">The sequence shown here is derived from an EMBL/GenBank/DDBJ whole genome shotgun (WGS) entry which is preliminary data.</text>
</comment>
<reference evidence="5" key="2">
    <citation type="submission" date="2021-04" db="EMBL/GenBank/DDBJ databases">
        <authorList>
            <person name="Gilroy R."/>
        </authorList>
    </citation>
    <scope>NUCLEOTIDE SEQUENCE</scope>
    <source>
        <strain evidence="5">1345</strain>
    </source>
</reference>
<evidence type="ECO:0000256" key="2">
    <source>
        <dbReference type="ARBA" id="ARBA00023125"/>
    </source>
</evidence>
<protein>
    <submittedName>
        <fullName evidence="5">LacI family transcriptional regulator</fullName>
    </submittedName>
</protein>
<dbReference type="InterPro" id="IPR010982">
    <property type="entry name" value="Lambda_DNA-bd_dom_sf"/>
</dbReference>
<dbReference type="EMBL" id="DXCQ01000042">
    <property type="protein sequence ID" value="HIY97042.1"/>
    <property type="molecule type" value="Genomic_DNA"/>
</dbReference>
<sequence length="336" mass="37711">MYMVTITDISKKSGYSVSTVSKALNNYSDVSEKVKDEIQLLAKSMGYYPSAVARNLKLGNTYNVGVLLYDGVEEKDKLGLTHCFFAEVLNSFKYQMENHGYDLVFVSDKIGDLESGYLTHCRSKRLDGIFIICADFNKPIVRELLDYEKPIIAFDYLDPRISTVMSDNGQAISGMLREVISRGYENIIFCCDVESLIRNERVQAATDTCNEYGFKNLYFENGKYCSMEDGYRIVKETAAKNLKRPCIMFTDDYAALGGLQAGRDLHINVPQDLAIVGFDGIKVGQMLYPKLTTVQQDSKAIGEAVAQKLLKLMTDSSEKNEKIVIPTKLLIGDTCY</sequence>
<dbReference type="AlphaFoldDB" id="A0A9D1ZV48"/>
<gene>
    <name evidence="5" type="ORF">H9729_05075</name>
</gene>
<evidence type="ECO:0000313" key="5">
    <source>
        <dbReference type="EMBL" id="HIY97042.1"/>
    </source>
</evidence>
<reference evidence="5" key="1">
    <citation type="journal article" date="2021" name="PeerJ">
        <title>Extensive microbial diversity within the chicken gut microbiome revealed by metagenomics and culture.</title>
        <authorList>
            <person name="Gilroy R."/>
            <person name="Ravi A."/>
            <person name="Getino M."/>
            <person name="Pursley I."/>
            <person name="Horton D.L."/>
            <person name="Alikhan N.F."/>
            <person name="Baker D."/>
            <person name="Gharbi K."/>
            <person name="Hall N."/>
            <person name="Watson M."/>
            <person name="Adriaenssens E.M."/>
            <person name="Foster-Nyarko E."/>
            <person name="Jarju S."/>
            <person name="Secka A."/>
            <person name="Antonio M."/>
            <person name="Oren A."/>
            <person name="Chaudhuri R.R."/>
            <person name="La Ragione R."/>
            <person name="Hildebrand F."/>
            <person name="Pallen M.J."/>
        </authorList>
    </citation>
    <scope>NUCLEOTIDE SEQUENCE</scope>
    <source>
        <strain evidence="5">1345</strain>
    </source>
</reference>
<accession>A0A9D1ZV48</accession>
<organism evidence="5 6">
    <name type="scientific">Candidatus Borkfalkia excrementigallinarum</name>
    <dbReference type="NCBI Taxonomy" id="2838506"/>
    <lineage>
        <taxon>Bacteria</taxon>
        <taxon>Bacillati</taxon>
        <taxon>Bacillota</taxon>
        <taxon>Clostridia</taxon>
        <taxon>Christensenellales</taxon>
        <taxon>Christensenellaceae</taxon>
        <taxon>Candidatus Borkfalkia</taxon>
    </lineage>
</organism>
<dbReference type="CDD" id="cd01392">
    <property type="entry name" value="HTH_LacI"/>
    <property type="match status" value="1"/>
</dbReference>
<name>A0A9D1ZV48_9FIRM</name>
<dbReference type="CDD" id="cd06267">
    <property type="entry name" value="PBP1_LacI_sugar_binding-like"/>
    <property type="match status" value="1"/>
</dbReference>
<dbReference type="SMART" id="SM00354">
    <property type="entry name" value="HTH_LACI"/>
    <property type="match status" value="1"/>
</dbReference>
<dbReference type="Pfam" id="PF00356">
    <property type="entry name" value="LacI"/>
    <property type="match status" value="1"/>
</dbReference>
<evidence type="ECO:0000256" key="1">
    <source>
        <dbReference type="ARBA" id="ARBA00023015"/>
    </source>
</evidence>
<dbReference type="PROSITE" id="PS50932">
    <property type="entry name" value="HTH_LACI_2"/>
    <property type="match status" value="1"/>
</dbReference>
<evidence type="ECO:0000256" key="3">
    <source>
        <dbReference type="ARBA" id="ARBA00023163"/>
    </source>
</evidence>
<evidence type="ECO:0000259" key="4">
    <source>
        <dbReference type="PROSITE" id="PS50932"/>
    </source>
</evidence>
<dbReference type="SUPFAM" id="SSF53822">
    <property type="entry name" value="Periplasmic binding protein-like I"/>
    <property type="match status" value="1"/>
</dbReference>
<dbReference type="Gene3D" id="1.10.260.40">
    <property type="entry name" value="lambda repressor-like DNA-binding domains"/>
    <property type="match status" value="1"/>
</dbReference>
<dbReference type="Proteomes" id="UP000886750">
    <property type="component" value="Unassembled WGS sequence"/>
</dbReference>
<dbReference type="Pfam" id="PF13377">
    <property type="entry name" value="Peripla_BP_3"/>
    <property type="match status" value="1"/>
</dbReference>
<keyword evidence="3" id="KW-0804">Transcription</keyword>
<evidence type="ECO:0000313" key="6">
    <source>
        <dbReference type="Proteomes" id="UP000886750"/>
    </source>
</evidence>